<comment type="caution">
    <text evidence="3">The sequence shown here is derived from an EMBL/GenBank/DDBJ whole genome shotgun (WGS) entry which is preliminary data.</text>
</comment>
<feature type="compositionally biased region" description="Basic residues" evidence="2">
    <location>
        <begin position="188"/>
        <end position="205"/>
    </location>
</feature>
<reference evidence="3 4" key="1">
    <citation type="submission" date="2022-04" db="EMBL/GenBank/DDBJ databases">
        <title>Spirosoma sp. strain RP8 genome sequencing and assembly.</title>
        <authorList>
            <person name="Jung Y."/>
        </authorList>
    </citation>
    <scope>NUCLEOTIDE SEQUENCE [LARGE SCALE GENOMIC DNA]</scope>
    <source>
        <strain evidence="3 4">RP8</strain>
    </source>
</reference>
<keyword evidence="1" id="KW-0175">Coiled coil</keyword>
<dbReference type="EMBL" id="JALPRF010000003">
    <property type="protein sequence ID" value="MCK8493803.1"/>
    <property type="molecule type" value="Genomic_DNA"/>
</dbReference>
<feature type="coiled-coil region" evidence="1">
    <location>
        <begin position="28"/>
        <end position="89"/>
    </location>
</feature>
<gene>
    <name evidence="3" type="ORF">M0L20_18195</name>
</gene>
<dbReference type="RefSeq" id="WP_248478429.1">
    <property type="nucleotide sequence ID" value="NZ_JALPRF010000003.1"/>
</dbReference>
<sequence length="229" mass="25715">MKAKGNAAELTRIHKERSDSQLRLTIDKLDAEEAAEKAKAAKEATTTEQKEQAITAIEGRFHNERQLAEKKHADEIAKIDKELQEKKKENWGHASSAFTSLLKGDLSGFVEHADKLVQGNKSAWQKKLQDDMAGFEAAAQMATAAVGFLNQLDQKKAEAAITLQQPRKSAMKKLPCSMISWQRRKRLRMLPSLKSRKSPRSRTTRFQRSNPLPRRPSPFRAAVSAAVEQ</sequence>
<proteinExistence type="predicted"/>
<organism evidence="3 4">
    <name type="scientific">Spirosoma liriopis</name>
    <dbReference type="NCBI Taxonomy" id="2937440"/>
    <lineage>
        <taxon>Bacteria</taxon>
        <taxon>Pseudomonadati</taxon>
        <taxon>Bacteroidota</taxon>
        <taxon>Cytophagia</taxon>
        <taxon>Cytophagales</taxon>
        <taxon>Cytophagaceae</taxon>
        <taxon>Spirosoma</taxon>
    </lineage>
</organism>
<accession>A0ABT0HNQ9</accession>
<evidence type="ECO:0000313" key="3">
    <source>
        <dbReference type="EMBL" id="MCK8493803.1"/>
    </source>
</evidence>
<protein>
    <submittedName>
        <fullName evidence="3">Uncharacterized protein</fullName>
    </submittedName>
</protein>
<dbReference type="Proteomes" id="UP001202180">
    <property type="component" value="Unassembled WGS sequence"/>
</dbReference>
<evidence type="ECO:0000256" key="1">
    <source>
        <dbReference type="SAM" id="Coils"/>
    </source>
</evidence>
<evidence type="ECO:0000313" key="4">
    <source>
        <dbReference type="Proteomes" id="UP001202180"/>
    </source>
</evidence>
<name>A0ABT0HNQ9_9BACT</name>
<keyword evidence="4" id="KW-1185">Reference proteome</keyword>
<feature type="region of interest" description="Disordered" evidence="2">
    <location>
        <begin position="188"/>
        <end position="229"/>
    </location>
</feature>
<evidence type="ECO:0000256" key="2">
    <source>
        <dbReference type="SAM" id="MobiDB-lite"/>
    </source>
</evidence>